<organism evidence="2 3">
    <name type="scientific">Thomasclavelia spiroformis</name>
    <dbReference type="NCBI Taxonomy" id="29348"/>
    <lineage>
        <taxon>Bacteria</taxon>
        <taxon>Bacillati</taxon>
        <taxon>Bacillota</taxon>
        <taxon>Erysipelotrichia</taxon>
        <taxon>Erysipelotrichales</taxon>
        <taxon>Coprobacillaceae</taxon>
        <taxon>Thomasclavelia</taxon>
    </lineage>
</organism>
<sequence>MKVLKLLYKYRYEVKLNKTKLFEFVNNGSKEIEQEGFVYKVKNPWDLFAYEVILKGIRAKKEIDECYNNFIANNYDLFEHINYKQRQSIFKYDINKITKNLVNFVDCNSKEIIYIPYLEPFINKYYLNDYMLVTLKHHIQYINDFSKDIDIFIKLYGMQPYNSDFSSLQLVGKDQENEYLYHDDFKVVYQFKNNEIVNEICLVDKYTKKYPDLQNIKDVIDKIINQEDDKNILEYLYEHELIGEKTHKKIKRKLK</sequence>
<reference evidence="1" key="3">
    <citation type="journal article" date="2021" name="PeerJ">
        <title>Extensive microbial diversity within the chicken gut microbiome revealed by metagenomics and culture.</title>
        <authorList>
            <person name="Gilroy R."/>
            <person name="Ravi A."/>
            <person name="Getino M."/>
            <person name="Pursley I."/>
            <person name="Horton D.L."/>
            <person name="Alikhan N.F."/>
            <person name="Baker D."/>
            <person name="Gharbi K."/>
            <person name="Hall N."/>
            <person name="Watson M."/>
            <person name="Adriaenssens E.M."/>
            <person name="Foster-Nyarko E."/>
            <person name="Jarju S."/>
            <person name="Secka A."/>
            <person name="Antonio M."/>
            <person name="Oren A."/>
            <person name="Chaudhuri R.R."/>
            <person name="La Ragione R."/>
            <person name="Hildebrand F."/>
            <person name="Pallen M.J."/>
        </authorList>
    </citation>
    <scope>NUCLEOTIDE SEQUENCE</scope>
    <source>
        <strain evidence="1">CHK193-16274</strain>
    </source>
</reference>
<proteinExistence type="predicted"/>
<reference evidence="1" key="4">
    <citation type="submission" date="2021-09" db="EMBL/GenBank/DDBJ databases">
        <authorList>
            <person name="Gilroy R."/>
        </authorList>
    </citation>
    <scope>NUCLEOTIDE SEQUENCE</scope>
    <source>
        <strain evidence="1">CHK193-16274</strain>
    </source>
</reference>
<dbReference type="EMBL" id="DYWV01000383">
    <property type="protein sequence ID" value="HJF41492.1"/>
    <property type="molecule type" value="Genomic_DNA"/>
</dbReference>
<accession>A0A1Y4QMH7</accession>
<dbReference type="EMBL" id="NFLB01000001">
    <property type="protein sequence ID" value="OUQ06437.1"/>
    <property type="molecule type" value="Genomic_DNA"/>
</dbReference>
<dbReference type="AlphaFoldDB" id="A0A1Y4QMH7"/>
<dbReference type="RefSeq" id="WP_087253724.1">
    <property type="nucleotide sequence ID" value="NZ_CAJFOD010000051.1"/>
</dbReference>
<reference evidence="3" key="1">
    <citation type="submission" date="2017-04" db="EMBL/GenBank/DDBJ databases">
        <title>Function of individual gut microbiota members based on whole genome sequencing of pure cultures obtained from chicken caecum.</title>
        <authorList>
            <person name="Medvecky M."/>
            <person name="Cejkova D."/>
            <person name="Polansky O."/>
            <person name="Karasova D."/>
            <person name="Kubasova T."/>
            <person name="Cizek A."/>
            <person name="Rychlik I."/>
        </authorList>
    </citation>
    <scope>NUCLEOTIDE SEQUENCE [LARGE SCALE GENOMIC DNA]</scope>
    <source>
        <strain evidence="3">An149</strain>
    </source>
</reference>
<comment type="caution">
    <text evidence="2">The sequence shown here is derived from an EMBL/GenBank/DDBJ whole genome shotgun (WGS) entry which is preliminary data.</text>
</comment>
<reference evidence="2" key="2">
    <citation type="journal article" date="2018" name="BMC Genomics">
        <title>Whole genome sequencing and function prediction of 133 gut anaerobes isolated from chicken caecum in pure cultures.</title>
        <authorList>
            <person name="Medvecky M."/>
            <person name="Cejkova D."/>
            <person name="Polansky O."/>
            <person name="Karasova D."/>
            <person name="Kubasova T."/>
            <person name="Cizek A."/>
            <person name="Rychlik I."/>
        </authorList>
    </citation>
    <scope>NUCLEOTIDE SEQUENCE</scope>
    <source>
        <strain evidence="2">An149</strain>
    </source>
</reference>
<gene>
    <name evidence="2" type="ORF">B5E91_00485</name>
    <name evidence="1" type="ORF">K8V91_11265</name>
</gene>
<protein>
    <submittedName>
        <fullName evidence="2">Uncharacterized protein</fullName>
    </submittedName>
</protein>
<evidence type="ECO:0000313" key="2">
    <source>
        <dbReference type="EMBL" id="OUQ06437.1"/>
    </source>
</evidence>
<name>A0A1Y4QMH7_9FIRM</name>
<evidence type="ECO:0000313" key="1">
    <source>
        <dbReference type="EMBL" id="HJF41492.1"/>
    </source>
</evidence>
<dbReference type="Proteomes" id="UP000749320">
    <property type="component" value="Unassembled WGS sequence"/>
</dbReference>
<evidence type="ECO:0000313" key="3">
    <source>
        <dbReference type="Proteomes" id="UP000196258"/>
    </source>
</evidence>
<dbReference type="Proteomes" id="UP000196258">
    <property type="component" value="Unassembled WGS sequence"/>
</dbReference>